<evidence type="ECO:0000259" key="10">
    <source>
        <dbReference type="Pfam" id="PF02769"/>
    </source>
</evidence>
<evidence type="ECO:0000259" key="9">
    <source>
        <dbReference type="Pfam" id="PF00586"/>
    </source>
</evidence>
<feature type="binding site" evidence="8">
    <location>
        <position position="122"/>
    </location>
    <ligand>
        <name>ATP</name>
        <dbReference type="ChEBI" id="CHEBI:30616"/>
    </ligand>
</feature>
<dbReference type="SUPFAM" id="SSF55326">
    <property type="entry name" value="PurM N-terminal domain-like"/>
    <property type="match status" value="2"/>
</dbReference>
<dbReference type="SUPFAM" id="SSF56042">
    <property type="entry name" value="PurM C-terminal domain-like"/>
    <property type="match status" value="2"/>
</dbReference>
<evidence type="ECO:0000256" key="5">
    <source>
        <dbReference type="ARBA" id="ARBA00022755"/>
    </source>
</evidence>
<accession>A0A7J4J026</accession>
<comment type="similarity">
    <text evidence="8">Belongs to the FGAMS family.</text>
</comment>
<dbReference type="GO" id="GO:0004642">
    <property type="term" value="F:phosphoribosylformylglycinamidine synthase activity"/>
    <property type="evidence" value="ECO:0007669"/>
    <property type="project" value="UniProtKB-UniRule"/>
</dbReference>
<reference evidence="13" key="1">
    <citation type="journal article" date="2020" name="bioRxiv">
        <title>A rank-normalized archaeal taxonomy based on genome phylogeny resolves widespread incomplete and uneven classifications.</title>
        <authorList>
            <person name="Rinke C."/>
            <person name="Chuvochina M."/>
            <person name="Mussig A.J."/>
            <person name="Chaumeil P.-A."/>
            <person name="Waite D.W."/>
            <person name="Whitman W.B."/>
            <person name="Parks D.H."/>
            <person name="Hugenholtz P."/>
        </authorList>
    </citation>
    <scope>NUCLEOTIDE SEQUENCE [LARGE SCALE GENOMIC DNA]</scope>
</reference>
<feature type="active site" evidence="8">
    <location>
        <position position="59"/>
    </location>
</feature>
<feature type="binding site" evidence="8">
    <location>
        <begin position="348"/>
        <end position="350"/>
    </location>
    <ligand>
        <name>substrate</name>
    </ligand>
</feature>
<dbReference type="GO" id="GO:0006189">
    <property type="term" value="P:'de novo' IMP biosynthetic process"/>
    <property type="evidence" value="ECO:0007669"/>
    <property type="project" value="UniProtKB-UniRule"/>
</dbReference>
<dbReference type="InterPro" id="IPR010918">
    <property type="entry name" value="PurM-like_C_dom"/>
</dbReference>
<keyword evidence="7 8" id="KW-0460">Magnesium</keyword>
<feature type="binding site" evidence="8">
    <location>
        <position position="575"/>
    </location>
    <ligand>
        <name>ATP</name>
        <dbReference type="ChEBI" id="CHEBI:30616"/>
    </ligand>
</feature>
<keyword evidence="4 8" id="KW-0547">Nucleotide-binding</keyword>
<feature type="active site" description="Proton acceptor" evidence="8">
    <location>
        <position position="126"/>
    </location>
</feature>
<dbReference type="InterPro" id="IPR036676">
    <property type="entry name" value="PurM-like_C_sf"/>
</dbReference>
<keyword evidence="2 8" id="KW-0436">Ligase</keyword>
<comment type="caution">
    <text evidence="12">The sequence shown here is derived from an EMBL/GenBank/DDBJ whole genome shotgun (WGS) entry which is preliminary data.</text>
</comment>
<gene>
    <name evidence="8 12" type="primary">purL</name>
    <name evidence="12" type="ORF">HA254_01990</name>
</gene>
<feature type="binding site" evidence="8">
    <location>
        <position position="538"/>
    </location>
    <ligand>
        <name>ATP</name>
        <dbReference type="ChEBI" id="CHEBI:30616"/>
    </ligand>
</feature>
<dbReference type="InterPro" id="IPR010074">
    <property type="entry name" value="PRibForGlyAmidine_synth_PurL"/>
</dbReference>
<organism evidence="12 13">
    <name type="scientific">Candidatus Iainarchaeum sp</name>
    <dbReference type="NCBI Taxonomy" id="3101447"/>
    <lineage>
        <taxon>Archaea</taxon>
        <taxon>Candidatus Iainarchaeota</taxon>
        <taxon>Candidatus Iainarchaeia</taxon>
        <taxon>Candidatus Iainarchaeales</taxon>
        <taxon>Candidatus Iainarchaeaceae</taxon>
        <taxon>Candidatus Iainarchaeum</taxon>
    </lineage>
</organism>
<protein>
    <recommendedName>
        <fullName evidence="8">Phosphoribosylformylglycinamidine synthase subunit PurL</fullName>
        <shortName evidence="8">FGAM synthase</shortName>
        <ecNumber evidence="8">6.3.5.3</ecNumber>
    </recommendedName>
    <alternativeName>
        <fullName evidence="8">Formylglycinamide ribonucleotide amidotransferase subunit II</fullName>
        <shortName evidence="8">FGAR amidotransferase II</shortName>
        <shortName evidence="8">FGAR-AT II</shortName>
    </alternativeName>
    <alternativeName>
        <fullName evidence="8">Glutamine amidotransferase PurL</fullName>
    </alternativeName>
    <alternativeName>
        <fullName evidence="8">Phosphoribosylformylglycinamidine synthase subunit II</fullName>
    </alternativeName>
</protein>
<feature type="binding site" evidence="8">
    <location>
        <position position="124"/>
    </location>
    <ligand>
        <name>Mg(2+)</name>
        <dbReference type="ChEBI" id="CHEBI:18420"/>
        <label>1</label>
    </ligand>
</feature>
<comment type="pathway">
    <text evidence="8">Purine metabolism; IMP biosynthesis via de novo pathway; 5-amino-1-(5-phospho-D-ribosyl)imidazole from N(2)-formyl-N(1)-(5-phospho-D-ribosyl)glycinamide: step 1/2.</text>
</comment>
<feature type="domain" description="PurM-like C-terminal" evidence="10">
    <location>
        <begin position="241"/>
        <end position="392"/>
    </location>
</feature>
<comment type="function">
    <text evidence="8">Part of the phosphoribosylformylglycinamidine synthase complex involved in the purines biosynthetic pathway. Catalyzes the ATP-dependent conversion of formylglycinamide ribonucleotide (FGAR) and glutamine to yield formylglycinamidine ribonucleotide (FGAM) and glutamate. The FGAM synthase complex is composed of three subunits. PurQ produces an ammonia molecule by converting glutamine to glutamate. PurL transfers the ammonia molecule to FGAR to form FGAM in an ATP-dependent manner. PurS interacts with PurQ and PurL and is thought to assist in the transfer of the ammonia molecule from PurQ to PurL.</text>
</comment>
<evidence type="ECO:0000259" key="11">
    <source>
        <dbReference type="Pfam" id="PF18072"/>
    </source>
</evidence>
<feature type="domain" description="Phosphoribosylformylglycinamidine synthase linker" evidence="11">
    <location>
        <begin position="16"/>
        <end position="63"/>
    </location>
</feature>
<feature type="binding site" evidence="8">
    <location>
        <position position="306"/>
    </location>
    <ligand>
        <name>Mg(2+)</name>
        <dbReference type="ChEBI" id="CHEBI:18420"/>
        <label>2</label>
    </ligand>
</feature>
<evidence type="ECO:0000256" key="1">
    <source>
        <dbReference type="ARBA" id="ARBA00022490"/>
    </source>
</evidence>
<comment type="subunit">
    <text evidence="8">Monomer. Part of the FGAM synthase complex composed of 1 PurL, 1 PurQ and 2 PurS subunits.</text>
</comment>
<evidence type="ECO:0000256" key="6">
    <source>
        <dbReference type="ARBA" id="ARBA00022840"/>
    </source>
</evidence>
<keyword evidence="5 8" id="KW-0658">Purine biosynthesis</keyword>
<dbReference type="GO" id="GO:0000287">
    <property type="term" value="F:magnesium ion binding"/>
    <property type="evidence" value="ECO:0007669"/>
    <property type="project" value="UniProtKB-UniRule"/>
</dbReference>
<dbReference type="PANTHER" id="PTHR43555:SF1">
    <property type="entry name" value="PHOSPHORIBOSYLFORMYLGLYCINAMIDINE SYNTHASE SUBUNIT PURL"/>
    <property type="match status" value="1"/>
</dbReference>
<keyword evidence="3 8" id="KW-0479">Metal-binding</keyword>
<feature type="domain" description="PurM-like N-terminal" evidence="9">
    <location>
        <begin position="480"/>
        <end position="579"/>
    </location>
</feature>
<feature type="binding site" evidence="8">
    <location>
        <position position="148"/>
    </location>
    <ligand>
        <name>Mg(2+)</name>
        <dbReference type="ChEBI" id="CHEBI:18420"/>
        <label>2</label>
    </ligand>
</feature>
<dbReference type="UniPathway" id="UPA00074">
    <property type="reaction ID" value="UER00128"/>
</dbReference>
<feature type="binding site" evidence="8">
    <location>
        <position position="578"/>
    </location>
    <ligand>
        <name>substrate</name>
    </ligand>
</feature>
<comment type="catalytic activity">
    <reaction evidence="8">
        <text>N(2)-formyl-N(1)-(5-phospho-beta-D-ribosyl)glycinamide + L-glutamine + ATP + H2O = 2-formamido-N(1)-(5-O-phospho-beta-D-ribosyl)acetamidine + L-glutamate + ADP + phosphate + H(+)</text>
        <dbReference type="Rhea" id="RHEA:17129"/>
        <dbReference type="ChEBI" id="CHEBI:15377"/>
        <dbReference type="ChEBI" id="CHEBI:15378"/>
        <dbReference type="ChEBI" id="CHEBI:29985"/>
        <dbReference type="ChEBI" id="CHEBI:30616"/>
        <dbReference type="ChEBI" id="CHEBI:43474"/>
        <dbReference type="ChEBI" id="CHEBI:58359"/>
        <dbReference type="ChEBI" id="CHEBI:147286"/>
        <dbReference type="ChEBI" id="CHEBI:147287"/>
        <dbReference type="ChEBI" id="CHEBI:456216"/>
        <dbReference type="EC" id="6.3.5.3"/>
    </reaction>
</comment>
<dbReference type="CDD" id="cd02204">
    <property type="entry name" value="PurL_repeat2"/>
    <property type="match status" value="1"/>
</dbReference>
<dbReference type="CDD" id="cd02203">
    <property type="entry name" value="PurL_repeat1"/>
    <property type="match status" value="1"/>
</dbReference>
<dbReference type="PANTHER" id="PTHR43555">
    <property type="entry name" value="PHOSPHORIBOSYLFORMYLGLYCINAMIDINE SYNTHASE SUBUNIT PURL"/>
    <property type="match status" value="1"/>
</dbReference>
<dbReference type="HAMAP" id="MF_00420">
    <property type="entry name" value="PurL_2"/>
    <property type="match status" value="1"/>
</dbReference>
<dbReference type="Pfam" id="PF00586">
    <property type="entry name" value="AIRS"/>
    <property type="match status" value="2"/>
</dbReference>
<feature type="binding site" evidence="8">
    <location>
        <position position="147"/>
    </location>
    <ligand>
        <name>substrate</name>
    </ligand>
</feature>
<dbReference type="Gene3D" id="1.10.8.750">
    <property type="entry name" value="Phosphoribosylformylglycinamidine synthase, linker domain"/>
    <property type="match status" value="1"/>
</dbReference>
<feature type="domain" description="PurM-like N-terminal" evidence="9">
    <location>
        <begin position="106"/>
        <end position="231"/>
    </location>
</feature>
<dbReference type="GO" id="GO:0005737">
    <property type="term" value="C:cytoplasm"/>
    <property type="evidence" value="ECO:0007669"/>
    <property type="project" value="UniProtKB-SubCell"/>
</dbReference>
<evidence type="ECO:0000313" key="12">
    <source>
        <dbReference type="EMBL" id="HIH09417.1"/>
    </source>
</evidence>
<keyword evidence="6 8" id="KW-0067">ATP-binding</keyword>
<feature type="binding site" evidence="8">
    <location>
        <position position="278"/>
    </location>
    <ligand>
        <name>substrate</name>
    </ligand>
</feature>
<dbReference type="EC" id="6.3.5.3" evidence="8"/>
<evidence type="ECO:0000256" key="8">
    <source>
        <dbReference type="HAMAP-Rule" id="MF_00420"/>
    </source>
</evidence>
<dbReference type="EMBL" id="DUGC01000035">
    <property type="protein sequence ID" value="HIH09417.1"/>
    <property type="molecule type" value="Genomic_DNA"/>
</dbReference>
<dbReference type="InterPro" id="IPR041609">
    <property type="entry name" value="PurL_linker"/>
</dbReference>
<dbReference type="Gene3D" id="3.90.650.10">
    <property type="entry name" value="PurM-like C-terminal domain"/>
    <property type="match status" value="2"/>
</dbReference>
<comment type="subcellular location">
    <subcellularLocation>
        <location evidence="8">Cytoplasm</location>
    </subcellularLocation>
</comment>
<dbReference type="GO" id="GO:0005524">
    <property type="term" value="F:ATP binding"/>
    <property type="evidence" value="ECO:0007669"/>
    <property type="project" value="UniProtKB-UniRule"/>
</dbReference>
<dbReference type="AlphaFoldDB" id="A0A7J4J026"/>
<evidence type="ECO:0000256" key="7">
    <source>
        <dbReference type="ARBA" id="ARBA00022842"/>
    </source>
</evidence>
<feature type="domain" description="PurM-like C-terminal" evidence="10">
    <location>
        <begin position="617"/>
        <end position="772"/>
    </location>
</feature>
<dbReference type="InterPro" id="IPR036921">
    <property type="entry name" value="PurM-like_N_sf"/>
</dbReference>
<dbReference type="Pfam" id="PF02769">
    <property type="entry name" value="AIRS_C"/>
    <property type="match status" value="2"/>
</dbReference>
<proteinExistence type="inferred from homology"/>
<sequence length="798" mass="86904">MDELKILGRSDGELIELSRHMLLSLDINEMRKIERYYSKLKREPAAIELETIAQTWSEHCKHKTFNAQISYSENGRKEKITSLFKTYIRKATQKARKKWLVSVFSDNAGIVKFNAKFNLAMKAETHNHPSALDPYGGANTGIGGVIRDVLGAGLGARPVANTDVFCFAPHNMPAQKVPQGIMHPKRIFKGVRSGVMDYGNRVGIPTVNGAILFDERYLGNPLVYCGTVGIIPKGMEKKAAKAGDAIVVVGARTGRDGIHGATFSSTGLDESASSSAVQIGNPIEEKKMMEAILKARDLGLYNAITDCGAGGFSSAVGEMASNTGARVFLDKAPLKYKGLAPWEIWVSESQERMVIAMPKKNFVAFREICEIEGTDATMIGEFTKSKKLELFYNNELVGELGMEFLHEGVPIKRMEAQWSPKGEREIVNFEPADLGETLLRLLAMPNIASKETTVRKYDHEVRGGTVGKPFVGPKNDGPADAAIIRPILDDWRGAVISNGINPLYSDIDPYWMACSAIDEALRNAIAVGADFERIALLDNFSWGNPENAETLGGLVRACEGCLDASKGFNAPFISGKDSLYNEFILGKEKVSIPGTLLISALGIIEDSRKKVSMPFKREGNAVFIVGETFSELGGSHYAKLSGTEKAAGKGAGRVPKVNFKKAKGIFSKISALMRSQSAEEKIIVSCHDCSEGGIAVALAEMAFAGMNGAEIFLEKIPLGEKIARNDFVLFSESNSRFIVEVEAKQKEKFLKAMKGCAAAEIGHVLSGKSLVVNGLEGKKIIGEPLDDLKRAWKKTLDW</sequence>
<name>A0A7J4J026_9ARCH</name>
<evidence type="ECO:0000256" key="2">
    <source>
        <dbReference type="ARBA" id="ARBA00022598"/>
    </source>
</evidence>
<keyword evidence="1 8" id="KW-0963">Cytoplasm</keyword>
<dbReference type="InterPro" id="IPR016188">
    <property type="entry name" value="PurM-like_N"/>
</dbReference>
<evidence type="ECO:0000313" key="13">
    <source>
        <dbReference type="Proteomes" id="UP000565078"/>
    </source>
</evidence>
<dbReference type="NCBIfam" id="TIGR01736">
    <property type="entry name" value="FGAM_synth_II"/>
    <property type="match status" value="1"/>
</dbReference>
<evidence type="ECO:0000256" key="3">
    <source>
        <dbReference type="ARBA" id="ARBA00022723"/>
    </source>
</evidence>
<dbReference type="Pfam" id="PF18072">
    <property type="entry name" value="FGAR-AT_linker"/>
    <property type="match status" value="1"/>
</dbReference>
<evidence type="ECO:0000256" key="4">
    <source>
        <dbReference type="ARBA" id="ARBA00022741"/>
    </source>
</evidence>
<dbReference type="Proteomes" id="UP000565078">
    <property type="component" value="Unassembled WGS sequence"/>
</dbReference>
<dbReference type="Gene3D" id="3.30.1330.10">
    <property type="entry name" value="PurM-like, N-terminal domain"/>
    <property type="match status" value="2"/>
</dbReference>
<comment type="caution">
    <text evidence="8">Lacks conserved residue(s) required for the propagation of feature annotation.</text>
</comment>